<keyword evidence="1" id="KW-1133">Transmembrane helix</keyword>
<organism evidence="2 3">
    <name type="scientific">Podila minutissima</name>
    <dbReference type="NCBI Taxonomy" id="64525"/>
    <lineage>
        <taxon>Eukaryota</taxon>
        <taxon>Fungi</taxon>
        <taxon>Fungi incertae sedis</taxon>
        <taxon>Mucoromycota</taxon>
        <taxon>Mortierellomycotina</taxon>
        <taxon>Mortierellomycetes</taxon>
        <taxon>Mortierellales</taxon>
        <taxon>Mortierellaceae</taxon>
        <taxon>Podila</taxon>
    </lineage>
</organism>
<dbReference type="EMBL" id="JAAAUY010001097">
    <property type="protein sequence ID" value="KAF9324389.1"/>
    <property type="molecule type" value="Genomic_DNA"/>
</dbReference>
<feature type="transmembrane region" description="Helical" evidence="1">
    <location>
        <begin position="30"/>
        <end position="50"/>
    </location>
</feature>
<keyword evidence="3" id="KW-1185">Reference proteome</keyword>
<keyword evidence="1" id="KW-0812">Transmembrane</keyword>
<proteinExistence type="predicted"/>
<gene>
    <name evidence="2" type="ORF">BG006_000560</name>
</gene>
<evidence type="ECO:0000313" key="3">
    <source>
        <dbReference type="Proteomes" id="UP000696485"/>
    </source>
</evidence>
<comment type="caution">
    <text evidence="2">The sequence shown here is derived from an EMBL/GenBank/DDBJ whole genome shotgun (WGS) entry which is preliminary data.</text>
</comment>
<dbReference type="Proteomes" id="UP000696485">
    <property type="component" value="Unassembled WGS sequence"/>
</dbReference>
<keyword evidence="1" id="KW-0472">Membrane</keyword>
<sequence length="63" mass="6941">MRPSSVLVSGSALGLNVLPAGPYGIIFASLYQFYTLIPVMYEFKVFGIVFTDKIFMYLLGGQV</sequence>
<evidence type="ECO:0000256" key="1">
    <source>
        <dbReference type="SAM" id="Phobius"/>
    </source>
</evidence>
<reference evidence="2" key="1">
    <citation type="journal article" date="2020" name="Fungal Divers.">
        <title>Resolving the Mortierellaceae phylogeny through synthesis of multi-gene phylogenetics and phylogenomics.</title>
        <authorList>
            <person name="Vandepol N."/>
            <person name="Liber J."/>
            <person name="Desiro A."/>
            <person name="Na H."/>
            <person name="Kennedy M."/>
            <person name="Barry K."/>
            <person name="Grigoriev I.V."/>
            <person name="Miller A.N."/>
            <person name="O'Donnell K."/>
            <person name="Stajich J.E."/>
            <person name="Bonito G."/>
        </authorList>
    </citation>
    <scope>NUCLEOTIDE SEQUENCE</scope>
    <source>
        <strain evidence="2">NVP1</strain>
    </source>
</reference>
<name>A0A9P5VH70_9FUNG</name>
<protein>
    <submittedName>
        <fullName evidence="2">Uncharacterized protein</fullName>
    </submittedName>
</protein>
<accession>A0A9P5VH70</accession>
<evidence type="ECO:0000313" key="2">
    <source>
        <dbReference type="EMBL" id="KAF9324389.1"/>
    </source>
</evidence>
<dbReference type="AlphaFoldDB" id="A0A9P5VH70"/>